<dbReference type="Pfam" id="PF00067">
    <property type="entry name" value="p450"/>
    <property type="match status" value="1"/>
</dbReference>
<dbReference type="SUPFAM" id="SSF48264">
    <property type="entry name" value="Cytochrome P450"/>
    <property type="match status" value="1"/>
</dbReference>
<dbReference type="InterPro" id="IPR017972">
    <property type="entry name" value="Cyt_P450_CS"/>
</dbReference>
<evidence type="ECO:0000256" key="8">
    <source>
        <dbReference type="PIRSR" id="PIRSR602403-1"/>
    </source>
</evidence>
<comment type="cofactor">
    <cofactor evidence="1 8">
        <name>heme</name>
        <dbReference type="ChEBI" id="CHEBI:30413"/>
    </cofactor>
</comment>
<organism evidence="11 12">
    <name type="scientific">Venturia effusa</name>
    <dbReference type="NCBI Taxonomy" id="50376"/>
    <lineage>
        <taxon>Eukaryota</taxon>
        <taxon>Fungi</taxon>
        <taxon>Dikarya</taxon>
        <taxon>Ascomycota</taxon>
        <taxon>Pezizomycotina</taxon>
        <taxon>Dothideomycetes</taxon>
        <taxon>Pleosporomycetidae</taxon>
        <taxon>Venturiales</taxon>
        <taxon>Venturiaceae</taxon>
        <taxon>Venturia</taxon>
    </lineage>
</organism>
<evidence type="ECO:0000256" key="6">
    <source>
        <dbReference type="ARBA" id="ARBA00023004"/>
    </source>
</evidence>
<dbReference type="CDD" id="cd11041">
    <property type="entry name" value="CYP503A1-like"/>
    <property type="match status" value="1"/>
</dbReference>
<reference evidence="11 12" key="1">
    <citation type="submission" date="2019-07" db="EMBL/GenBank/DDBJ databases">
        <title>Finished genome of Venturia effusa.</title>
        <authorList>
            <person name="Young C.A."/>
            <person name="Cox M.P."/>
            <person name="Ganley A.R.D."/>
            <person name="David W.J."/>
        </authorList>
    </citation>
    <scope>NUCLEOTIDE SEQUENCE [LARGE SCALE GENOMIC DNA]</scope>
    <source>
        <strain evidence="12">albino</strain>
    </source>
</reference>
<proteinExistence type="inferred from homology"/>
<sequence length="554" mass="63029">MVAYAVMEWLSSPFVWLPLLFITVSMIQSRLTARLPPPSELPWVGKDSTKMFAETRAHLASFSTVRQMLHEGYNKFTRNGKAYVFPDFLGKPEVLIPSTEVQWLLDQPDNVLSISELHYDVLAGEYAFTHPHILKDPYHEYVVHRNLARRIGALIPHIYDEISCAVDDSWGMDTDNWKEICVFENMMNVIARVSNRVFVGLPLCRNEGYLKAMGAFAQDVNSALILLRFVPKILEPILGKIITIPNNRHYRQASALHGPLIRERLANMAKKDADPSWDWEEPNDYVTWHIRMAQKENNQVELQPEMIGRRLMPINFAAIHTTVFTITNCLFDLIATKTVEGHGSLTSPVEIIREEARTEYIAAEGSWSKQSIARLVHADSAIRESMRVSNFLTRGLGRKVIAKEGVENKRAGWKLPYGTTVAYDAHDVMHDPQIYPDPDTYHPFRFARAREQEEAASVGSGGEQSKASGPLESKQLSVSTTSSTFLPFGHGRHACPGRFMASHELKMLLAYATMFYEIEPLEVRPANKWFGQHVIPPMKEKIRVRRRKADELGF</sequence>
<dbReference type="InterPro" id="IPR036396">
    <property type="entry name" value="Cyt_P450_sf"/>
</dbReference>
<dbReference type="Proteomes" id="UP000316270">
    <property type="component" value="Chromosome 1"/>
</dbReference>
<name>A0A517KX34_9PEZI</name>
<dbReference type="InterPro" id="IPR001128">
    <property type="entry name" value="Cyt_P450"/>
</dbReference>
<feature type="binding site" description="axial binding residue" evidence="8">
    <location>
        <position position="495"/>
    </location>
    <ligand>
        <name>heme</name>
        <dbReference type="ChEBI" id="CHEBI:30413"/>
    </ligand>
    <ligandPart>
        <name>Fe</name>
        <dbReference type="ChEBI" id="CHEBI:18248"/>
    </ligandPart>
</feature>
<evidence type="ECO:0000256" key="5">
    <source>
        <dbReference type="ARBA" id="ARBA00023002"/>
    </source>
</evidence>
<dbReference type="AlphaFoldDB" id="A0A517KX34"/>
<evidence type="ECO:0000313" key="12">
    <source>
        <dbReference type="Proteomes" id="UP000316270"/>
    </source>
</evidence>
<dbReference type="GO" id="GO:0016705">
    <property type="term" value="F:oxidoreductase activity, acting on paired donors, with incorporation or reduction of molecular oxygen"/>
    <property type="evidence" value="ECO:0007669"/>
    <property type="project" value="InterPro"/>
</dbReference>
<evidence type="ECO:0000256" key="2">
    <source>
        <dbReference type="ARBA" id="ARBA00010617"/>
    </source>
</evidence>
<keyword evidence="7 9" id="KW-0503">Monooxygenase</keyword>
<evidence type="ECO:0000256" key="9">
    <source>
        <dbReference type="RuleBase" id="RU000461"/>
    </source>
</evidence>
<dbReference type="GO" id="GO:0004497">
    <property type="term" value="F:monooxygenase activity"/>
    <property type="evidence" value="ECO:0007669"/>
    <property type="project" value="UniProtKB-KW"/>
</dbReference>
<dbReference type="Gene3D" id="1.10.630.10">
    <property type="entry name" value="Cytochrome P450"/>
    <property type="match status" value="1"/>
</dbReference>
<dbReference type="GO" id="GO:0005506">
    <property type="term" value="F:iron ion binding"/>
    <property type="evidence" value="ECO:0007669"/>
    <property type="project" value="InterPro"/>
</dbReference>
<dbReference type="PRINTS" id="PR00465">
    <property type="entry name" value="EP450IV"/>
</dbReference>
<evidence type="ECO:0000256" key="10">
    <source>
        <dbReference type="SAM" id="MobiDB-lite"/>
    </source>
</evidence>
<comment type="similarity">
    <text evidence="2 9">Belongs to the cytochrome P450 family.</text>
</comment>
<evidence type="ECO:0000256" key="7">
    <source>
        <dbReference type="ARBA" id="ARBA00023033"/>
    </source>
</evidence>
<keyword evidence="12" id="KW-1185">Reference proteome</keyword>
<dbReference type="GO" id="GO:0020037">
    <property type="term" value="F:heme binding"/>
    <property type="evidence" value="ECO:0007669"/>
    <property type="project" value="InterPro"/>
</dbReference>
<dbReference type="EMBL" id="CP042185">
    <property type="protein sequence ID" value="QDS67940.1"/>
    <property type="molecule type" value="Genomic_DNA"/>
</dbReference>
<evidence type="ECO:0008006" key="13">
    <source>
        <dbReference type="Google" id="ProtNLM"/>
    </source>
</evidence>
<dbReference type="OrthoDB" id="1844152at2759"/>
<gene>
    <name evidence="11" type="ORF">FKW77_008798</name>
</gene>
<accession>A0A517KX34</accession>
<keyword evidence="6 8" id="KW-0408">Iron</keyword>
<evidence type="ECO:0000313" key="11">
    <source>
        <dbReference type="EMBL" id="QDS67940.1"/>
    </source>
</evidence>
<keyword evidence="5 9" id="KW-0560">Oxidoreductase</keyword>
<dbReference type="PANTHER" id="PTHR46206">
    <property type="entry name" value="CYTOCHROME P450"/>
    <property type="match status" value="1"/>
</dbReference>
<dbReference type="STRING" id="50376.A0A517KX34"/>
<keyword evidence="3 8" id="KW-0349">Heme</keyword>
<evidence type="ECO:0000256" key="3">
    <source>
        <dbReference type="ARBA" id="ARBA00022617"/>
    </source>
</evidence>
<evidence type="ECO:0000256" key="1">
    <source>
        <dbReference type="ARBA" id="ARBA00001971"/>
    </source>
</evidence>
<dbReference type="PROSITE" id="PS00086">
    <property type="entry name" value="CYTOCHROME_P450"/>
    <property type="match status" value="1"/>
</dbReference>
<dbReference type="PANTHER" id="PTHR46206:SF1">
    <property type="entry name" value="P450, PUTATIVE (EUROFUNG)-RELATED"/>
    <property type="match status" value="1"/>
</dbReference>
<protein>
    <recommendedName>
        <fullName evidence="13">Cytochrome P450</fullName>
    </recommendedName>
</protein>
<dbReference type="InterPro" id="IPR002403">
    <property type="entry name" value="Cyt_P450_E_grp-IV"/>
</dbReference>
<feature type="region of interest" description="Disordered" evidence="10">
    <location>
        <begin position="452"/>
        <end position="474"/>
    </location>
</feature>
<evidence type="ECO:0000256" key="4">
    <source>
        <dbReference type="ARBA" id="ARBA00022723"/>
    </source>
</evidence>
<keyword evidence="4 8" id="KW-0479">Metal-binding</keyword>